<organism evidence="2 3">
    <name type="scientific">Phocaeicola plebeius</name>
    <dbReference type="NCBI Taxonomy" id="310297"/>
    <lineage>
        <taxon>Bacteria</taxon>
        <taxon>Pseudomonadati</taxon>
        <taxon>Bacteroidota</taxon>
        <taxon>Bacteroidia</taxon>
        <taxon>Bacteroidales</taxon>
        <taxon>Bacteroidaceae</taxon>
        <taxon>Phocaeicola</taxon>
    </lineage>
</organism>
<accession>A0A3E4ZCD2</accession>
<gene>
    <name evidence="2" type="ORF">DXB87_03700</name>
</gene>
<evidence type="ECO:0000259" key="1">
    <source>
        <dbReference type="Pfam" id="PF22273"/>
    </source>
</evidence>
<reference evidence="2 3" key="1">
    <citation type="submission" date="2018-08" db="EMBL/GenBank/DDBJ databases">
        <title>A genome reference for cultivated species of the human gut microbiota.</title>
        <authorList>
            <person name="Zou Y."/>
            <person name="Xue W."/>
            <person name="Luo G."/>
        </authorList>
    </citation>
    <scope>NUCLEOTIDE SEQUENCE [LARGE SCALE GENOMIC DNA]</scope>
    <source>
        <strain evidence="2 3">OM06-2</strain>
    </source>
</reference>
<dbReference type="Pfam" id="PF22273">
    <property type="entry name" value="DUF6956"/>
    <property type="match status" value="1"/>
</dbReference>
<comment type="caution">
    <text evidence="2">The sequence shown here is derived from an EMBL/GenBank/DDBJ whole genome shotgun (WGS) entry which is preliminary data.</text>
</comment>
<dbReference type="AlphaFoldDB" id="A0A3E4ZCD2"/>
<dbReference type="InterPro" id="IPR054231">
    <property type="entry name" value="DUF6956"/>
</dbReference>
<name>A0A3E4ZCD2_9BACT</name>
<proteinExistence type="predicted"/>
<evidence type="ECO:0000313" key="3">
    <source>
        <dbReference type="Proteomes" id="UP000260814"/>
    </source>
</evidence>
<sequence length="87" mass="10226">MTAYYDTLIVTFSDSIRILDMMCTDTCDVATLKAWIESYESTRMTPINEHMAVITSEYNMVHVVEWLRKYTPIAERTLEHIRQSMNV</sequence>
<feature type="domain" description="DUF6956" evidence="1">
    <location>
        <begin position="1"/>
        <end position="75"/>
    </location>
</feature>
<dbReference type="RefSeq" id="WP_117700843.1">
    <property type="nucleotide sequence ID" value="NZ_CAUCUV010000001.1"/>
</dbReference>
<protein>
    <recommendedName>
        <fullName evidence="1">DUF6956 domain-containing protein</fullName>
    </recommendedName>
</protein>
<dbReference type="Proteomes" id="UP000260814">
    <property type="component" value="Unassembled WGS sequence"/>
</dbReference>
<dbReference type="EMBL" id="QSTW01000003">
    <property type="protein sequence ID" value="RGM92706.1"/>
    <property type="molecule type" value="Genomic_DNA"/>
</dbReference>
<evidence type="ECO:0000313" key="2">
    <source>
        <dbReference type="EMBL" id="RGM92706.1"/>
    </source>
</evidence>